<dbReference type="InterPro" id="IPR008613">
    <property type="entry name" value="Excalibur_Ca-bd_domain"/>
</dbReference>
<accession>A0ABY4HN88</accession>
<dbReference type="SMART" id="SM00894">
    <property type="entry name" value="Excalibur"/>
    <property type="match status" value="1"/>
</dbReference>
<dbReference type="Pfam" id="PF05901">
    <property type="entry name" value="Excalibur"/>
    <property type="match status" value="1"/>
</dbReference>
<reference evidence="3" key="2">
    <citation type="submission" date="2022-04" db="EMBL/GenBank/DDBJ databases">
        <title>Complete Genome Sequence of Flavobacterium sediminilitoris YSM-43, Isolated from a Tidal Sediment.</title>
        <authorList>
            <person name="Lee P.A."/>
        </authorList>
    </citation>
    <scope>NUCLEOTIDE SEQUENCE</scope>
    <source>
        <strain evidence="3">YSM-43</strain>
    </source>
</reference>
<name>A0ABY4HN88_9FLAO</name>
<evidence type="ECO:0000313" key="4">
    <source>
        <dbReference type="Proteomes" id="UP000830454"/>
    </source>
</evidence>
<dbReference type="Proteomes" id="UP000830454">
    <property type="component" value="Chromosome"/>
</dbReference>
<keyword evidence="1" id="KW-0472">Membrane</keyword>
<sequence length="104" mass="11681">MKQSKKYYDQENKVINTHFNSTVKNNNFNSSYFLLIAICIMLFSFTSCSESSDSDEVIVSNCPTKNCSDFSTQSQAQSTFNSNRNCYKNLDADGDGIACENLPN</sequence>
<evidence type="ECO:0000259" key="2">
    <source>
        <dbReference type="SMART" id="SM00894"/>
    </source>
</evidence>
<protein>
    <submittedName>
        <fullName evidence="3">Excalibur calcium-binding domain-containing protein</fullName>
    </submittedName>
</protein>
<keyword evidence="1" id="KW-1133">Transmembrane helix</keyword>
<evidence type="ECO:0000256" key="1">
    <source>
        <dbReference type="SAM" id="Phobius"/>
    </source>
</evidence>
<feature type="transmembrane region" description="Helical" evidence="1">
    <location>
        <begin position="30"/>
        <end position="48"/>
    </location>
</feature>
<keyword evidence="4" id="KW-1185">Reference proteome</keyword>
<reference evidence="3" key="1">
    <citation type="submission" date="2021-12" db="EMBL/GenBank/DDBJ databases">
        <authorList>
            <person name="Cha I.-T."/>
            <person name="Lee K.-E."/>
            <person name="Park S.-J."/>
        </authorList>
    </citation>
    <scope>NUCLEOTIDE SEQUENCE</scope>
    <source>
        <strain evidence="3">YSM-43</strain>
    </source>
</reference>
<dbReference type="EMBL" id="CP090145">
    <property type="protein sequence ID" value="UOX34320.1"/>
    <property type="molecule type" value="Genomic_DNA"/>
</dbReference>
<evidence type="ECO:0000313" key="3">
    <source>
        <dbReference type="EMBL" id="UOX34320.1"/>
    </source>
</evidence>
<organism evidence="3 4">
    <name type="scientific">Flavobacterium sediminilitoris</name>
    <dbReference type="NCBI Taxonomy" id="2024526"/>
    <lineage>
        <taxon>Bacteria</taxon>
        <taxon>Pseudomonadati</taxon>
        <taxon>Bacteroidota</taxon>
        <taxon>Flavobacteriia</taxon>
        <taxon>Flavobacteriales</taxon>
        <taxon>Flavobacteriaceae</taxon>
        <taxon>Flavobacterium</taxon>
    </lineage>
</organism>
<keyword evidence="1" id="KW-0812">Transmembrane</keyword>
<gene>
    <name evidence="3" type="ORF">LXD69_02100</name>
</gene>
<feature type="domain" description="Excalibur calcium-binding" evidence="2">
    <location>
        <begin position="63"/>
        <end position="100"/>
    </location>
</feature>
<proteinExistence type="predicted"/>
<dbReference type="RefSeq" id="WP_246917122.1">
    <property type="nucleotide sequence ID" value="NZ_CP090145.1"/>
</dbReference>